<keyword evidence="2" id="KW-1185">Reference proteome</keyword>
<evidence type="ECO:0000313" key="3">
    <source>
        <dbReference type="WBParaSite" id="Gr19_v10_g15790.t1"/>
    </source>
</evidence>
<dbReference type="WBParaSite" id="Gr19_v10_g15790.t1">
    <property type="protein sequence ID" value="Gr19_v10_g15790.t1"/>
    <property type="gene ID" value="Gr19_v10_g15790"/>
</dbReference>
<organism evidence="2 3">
    <name type="scientific">Globodera rostochiensis</name>
    <name type="common">Golden nematode worm</name>
    <name type="synonym">Heterodera rostochiensis</name>
    <dbReference type="NCBI Taxonomy" id="31243"/>
    <lineage>
        <taxon>Eukaryota</taxon>
        <taxon>Metazoa</taxon>
        <taxon>Ecdysozoa</taxon>
        <taxon>Nematoda</taxon>
        <taxon>Chromadorea</taxon>
        <taxon>Rhabditida</taxon>
        <taxon>Tylenchina</taxon>
        <taxon>Tylenchomorpha</taxon>
        <taxon>Tylenchoidea</taxon>
        <taxon>Heteroderidae</taxon>
        <taxon>Heteroderinae</taxon>
        <taxon>Globodera</taxon>
    </lineage>
</organism>
<sequence>MGESSHRRKVAPKGASKRSSGSAVEGTTAGILQGNGTPEGGKRLREGTALCHNIHCTLSPFLSLNSFTKYTLFFSAPVEYFTLPLYS</sequence>
<protein>
    <submittedName>
        <fullName evidence="3">Uncharacterized protein</fullName>
    </submittedName>
</protein>
<evidence type="ECO:0000256" key="1">
    <source>
        <dbReference type="SAM" id="MobiDB-lite"/>
    </source>
</evidence>
<dbReference type="AlphaFoldDB" id="A0A914HBD8"/>
<dbReference type="Proteomes" id="UP000887572">
    <property type="component" value="Unplaced"/>
</dbReference>
<proteinExistence type="predicted"/>
<feature type="compositionally biased region" description="Basic residues" evidence="1">
    <location>
        <begin position="1"/>
        <end position="11"/>
    </location>
</feature>
<reference evidence="3" key="1">
    <citation type="submission" date="2022-11" db="UniProtKB">
        <authorList>
            <consortium name="WormBaseParasite"/>
        </authorList>
    </citation>
    <scope>IDENTIFICATION</scope>
</reference>
<name>A0A914HBD8_GLORO</name>
<evidence type="ECO:0000313" key="2">
    <source>
        <dbReference type="Proteomes" id="UP000887572"/>
    </source>
</evidence>
<accession>A0A914HBD8</accession>
<feature type="region of interest" description="Disordered" evidence="1">
    <location>
        <begin position="1"/>
        <end position="44"/>
    </location>
</feature>